<sequence>MKINVKTTIHQHGGKEVYELAVFGRYLQKDGASFLKYEEMQEEGNVRTIVKVAGDEALILRGGAVKMRLPFRLHKKLRGSYEMPFGTFETLTLAKRIEHSDGLIDILYDFTMQGSHAGTYHLEITFQEDKHEHS</sequence>
<gene>
    <name evidence="1" type="ORF">HFZ78_02825</name>
</gene>
<evidence type="ECO:0000313" key="2">
    <source>
        <dbReference type="Proteomes" id="UP000501868"/>
    </source>
</evidence>
<dbReference type="EMBL" id="CP051128">
    <property type="protein sequence ID" value="QIZ10740.1"/>
    <property type="molecule type" value="Genomic_DNA"/>
</dbReference>
<dbReference type="SUPFAM" id="SSF50814">
    <property type="entry name" value="Lipocalins"/>
    <property type="match status" value="1"/>
</dbReference>
<evidence type="ECO:0000313" key="1">
    <source>
        <dbReference type="EMBL" id="QIZ10740.1"/>
    </source>
</evidence>
<reference evidence="1 2" key="1">
    <citation type="submission" date="2020-04" db="EMBL/GenBank/DDBJ databases">
        <title>Genome-Wide Identification of 5-Methylcytosine Sites in Bacterial Genomes By High-Throughput Sequencing of MspJI Restriction Fragments.</title>
        <authorList>
            <person name="Wu V."/>
        </authorList>
    </citation>
    <scope>NUCLEOTIDE SEQUENCE [LARGE SCALE GENOMIC DNA]</scope>
    <source>
        <strain evidence="1 2">S2</strain>
    </source>
</reference>
<dbReference type="Proteomes" id="UP000501868">
    <property type="component" value="Chromosome"/>
</dbReference>
<dbReference type="Pfam" id="PF09148">
    <property type="entry name" value="DUF1934"/>
    <property type="match status" value="1"/>
</dbReference>
<dbReference type="InterPro" id="IPR012674">
    <property type="entry name" value="Calycin"/>
</dbReference>
<reference evidence="1 2" key="2">
    <citation type="submission" date="2020-04" db="EMBL/GenBank/DDBJ databases">
        <authorList>
            <person name="Fomenkov A."/>
            <person name="Anton B.P."/>
            <person name="Roberts R.J."/>
        </authorList>
    </citation>
    <scope>NUCLEOTIDE SEQUENCE [LARGE SCALE GENOMIC DNA]</scope>
    <source>
        <strain evidence="1 2">S2</strain>
    </source>
</reference>
<accession>A0A6H1PAU1</accession>
<dbReference type="Gene3D" id="2.40.128.20">
    <property type="match status" value="1"/>
</dbReference>
<dbReference type="AlphaFoldDB" id="A0A6H1PAU1"/>
<proteinExistence type="predicted"/>
<name>A0A6H1PAU1_PRIMG</name>
<protein>
    <submittedName>
        <fullName evidence="1">DUF1934 family protein</fullName>
    </submittedName>
</protein>
<organism evidence="1 2">
    <name type="scientific">Priestia megaterium</name>
    <name type="common">Bacillus megaterium</name>
    <dbReference type="NCBI Taxonomy" id="1404"/>
    <lineage>
        <taxon>Bacteria</taxon>
        <taxon>Bacillati</taxon>
        <taxon>Bacillota</taxon>
        <taxon>Bacilli</taxon>
        <taxon>Bacillales</taxon>
        <taxon>Bacillaceae</taxon>
        <taxon>Priestia</taxon>
    </lineage>
</organism>
<dbReference type="InterPro" id="IPR015231">
    <property type="entry name" value="DUF1934"/>
</dbReference>